<keyword evidence="1" id="KW-0812">Transmembrane</keyword>
<accession>A0A382R0S9</accession>
<organism evidence="2">
    <name type="scientific">marine metagenome</name>
    <dbReference type="NCBI Taxonomy" id="408172"/>
    <lineage>
        <taxon>unclassified sequences</taxon>
        <taxon>metagenomes</taxon>
        <taxon>ecological metagenomes</taxon>
    </lineage>
</organism>
<dbReference type="AlphaFoldDB" id="A0A382R0S9"/>
<feature type="transmembrane region" description="Helical" evidence="1">
    <location>
        <begin position="12"/>
        <end position="29"/>
    </location>
</feature>
<protein>
    <submittedName>
        <fullName evidence="2">Uncharacterized protein</fullName>
    </submittedName>
</protein>
<feature type="non-terminal residue" evidence="2">
    <location>
        <position position="158"/>
    </location>
</feature>
<evidence type="ECO:0000313" key="2">
    <source>
        <dbReference type="EMBL" id="SVC91334.1"/>
    </source>
</evidence>
<keyword evidence="1" id="KW-1133">Transmembrane helix</keyword>
<reference evidence="2" key="1">
    <citation type="submission" date="2018-05" db="EMBL/GenBank/DDBJ databases">
        <authorList>
            <person name="Lanie J.A."/>
            <person name="Ng W.-L."/>
            <person name="Kazmierczak K.M."/>
            <person name="Andrzejewski T.M."/>
            <person name="Davidsen T.M."/>
            <person name="Wayne K.J."/>
            <person name="Tettelin H."/>
            <person name="Glass J.I."/>
            <person name="Rusch D."/>
            <person name="Podicherti R."/>
            <person name="Tsui H.-C.T."/>
            <person name="Winkler M.E."/>
        </authorList>
    </citation>
    <scope>NUCLEOTIDE SEQUENCE</scope>
</reference>
<proteinExistence type="predicted"/>
<keyword evidence="1" id="KW-0472">Membrane</keyword>
<sequence>MKSAYASGLFKTIVTPVGLSFLPIVILIVPTNVPMATSSAVIPAMSLVTLLTSSRQTSEFMCPSRLLRQRVWQLTVSRWLRSLLRWLRNNFRSLPILQTRPNNIHISGPPPLTGIKGVTTSPLRPLLPLVHVPLKVLVSHYETNDAEPSPVRDATSPL</sequence>
<name>A0A382R0S9_9ZZZZ</name>
<dbReference type="EMBL" id="UINC01118296">
    <property type="protein sequence ID" value="SVC91334.1"/>
    <property type="molecule type" value="Genomic_DNA"/>
</dbReference>
<gene>
    <name evidence="2" type="ORF">METZ01_LOCUS344188</name>
</gene>
<evidence type="ECO:0000256" key="1">
    <source>
        <dbReference type="SAM" id="Phobius"/>
    </source>
</evidence>